<accession>A0A6A0AUF8</accession>
<protein>
    <submittedName>
        <fullName evidence="2">Uncharacterized protein</fullName>
    </submittedName>
</protein>
<keyword evidence="3" id="KW-1185">Reference proteome</keyword>
<evidence type="ECO:0000313" key="3">
    <source>
        <dbReference type="Proteomes" id="UP000484988"/>
    </source>
</evidence>
<evidence type="ECO:0000256" key="1">
    <source>
        <dbReference type="SAM" id="MobiDB-lite"/>
    </source>
</evidence>
<evidence type="ECO:0000313" key="2">
    <source>
        <dbReference type="EMBL" id="GFH36496.1"/>
    </source>
</evidence>
<gene>
    <name evidence="2" type="ORF">SCWH03_27240</name>
</gene>
<dbReference type="AlphaFoldDB" id="A0A6A0AUF8"/>
<name>A0A6A0AUF8_9ACTN</name>
<sequence>MARSIESRLRGGGPWAAPGTASQAVCSPPSAICSAVMSPRLSTVDDLLLSQAVENRLSTGWRRL</sequence>
<reference evidence="2 3" key="1">
    <citation type="submission" date="2020-02" db="EMBL/GenBank/DDBJ databases">
        <title>Whole Genome Shotgun Sequence of Streptomyces sp. strain CWH03.</title>
        <authorList>
            <person name="Dohra H."/>
            <person name="Kodani S."/>
            <person name="Yamamura H."/>
        </authorList>
    </citation>
    <scope>NUCLEOTIDE SEQUENCE [LARGE SCALE GENOMIC DNA]</scope>
    <source>
        <strain evidence="2 3">CWH03</strain>
    </source>
</reference>
<proteinExistence type="predicted"/>
<feature type="region of interest" description="Disordered" evidence="1">
    <location>
        <begin position="1"/>
        <end position="25"/>
    </location>
</feature>
<dbReference type="EMBL" id="BLLG01000006">
    <property type="protein sequence ID" value="GFH36496.1"/>
    <property type="molecule type" value="Genomic_DNA"/>
</dbReference>
<dbReference type="Proteomes" id="UP000484988">
    <property type="component" value="Unassembled WGS sequence"/>
</dbReference>
<comment type="caution">
    <text evidence="2">The sequence shown here is derived from an EMBL/GenBank/DDBJ whole genome shotgun (WGS) entry which is preliminary data.</text>
</comment>
<organism evidence="2 3">
    <name type="scientific">Streptomyces pacificus</name>
    <dbReference type="NCBI Taxonomy" id="2705029"/>
    <lineage>
        <taxon>Bacteria</taxon>
        <taxon>Bacillati</taxon>
        <taxon>Actinomycetota</taxon>
        <taxon>Actinomycetes</taxon>
        <taxon>Kitasatosporales</taxon>
        <taxon>Streptomycetaceae</taxon>
        <taxon>Streptomyces</taxon>
    </lineage>
</organism>